<dbReference type="Proteomes" id="UP000245698">
    <property type="component" value="Unassembled WGS sequence"/>
</dbReference>
<name>A0A2P9AH22_9HYPH</name>
<proteinExistence type="predicted"/>
<sequence>MPKRDYYFNGIGLIEPEESGDAVLVELQNPTENAWARIPSSQIRDLAFKLLLASQDTARRRNDQTQTVTPAQHLRAALSGQMPEHCIVIVEIAEGMPEIAFGLPTAELVAFVDAAAQLPRPETPGPSKIN</sequence>
<organism evidence="1 2">
    <name type="scientific">Mesorhizobium delmotii</name>
    <dbReference type="NCBI Taxonomy" id="1631247"/>
    <lineage>
        <taxon>Bacteria</taxon>
        <taxon>Pseudomonadati</taxon>
        <taxon>Pseudomonadota</taxon>
        <taxon>Alphaproteobacteria</taxon>
        <taxon>Hyphomicrobiales</taxon>
        <taxon>Phyllobacteriaceae</taxon>
        <taxon>Mesorhizobium</taxon>
    </lineage>
</organism>
<evidence type="ECO:0000313" key="2">
    <source>
        <dbReference type="Proteomes" id="UP000245698"/>
    </source>
</evidence>
<dbReference type="RefSeq" id="WP_123147891.1">
    <property type="nucleotide sequence ID" value="NZ_FUIG01000021.1"/>
</dbReference>
<accession>A0A2P9AH22</accession>
<keyword evidence="2" id="KW-1185">Reference proteome</keyword>
<dbReference type="EMBL" id="FUIG01000021">
    <property type="protein sequence ID" value="SJM30424.1"/>
    <property type="molecule type" value="Genomic_DNA"/>
</dbReference>
<dbReference type="AlphaFoldDB" id="A0A2P9AH22"/>
<reference evidence="2" key="1">
    <citation type="submission" date="2016-12" db="EMBL/GenBank/DDBJ databases">
        <authorList>
            <person name="Brunel B."/>
        </authorList>
    </citation>
    <scope>NUCLEOTIDE SEQUENCE [LARGE SCALE GENOMIC DNA]</scope>
</reference>
<protein>
    <submittedName>
        <fullName evidence="1">Uncharacterized protein</fullName>
    </submittedName>
</protein>
<evidence type="ECO:0000313" key="1">
    <source>
        <dbReference type="EMBL" id="SJM30424.1"/>
    </source>
</evidence>
<gene>
    <name evidence="1" type="ORF">BQ8482_150011</name>
</gene>